<dbReference type="SUPFAM" id="SSF46785">
    <property type="entry name" value="Winged helix' DNA-binding domain"/>
    <property type="match status" value="1"/>
</dbReference>
<dbReference type="Pfam" id="PF03551">
    <property type="entry name" value="PadR"/>
    <property type="match status" value="1"/>
</dbReference>
<sequence length="138" mass="16483">MEKRLSKLKNHMDKTIFKDLDFSERHRSAVFQVIEKEEKKEEDVFRAVLQLLVKEKTGVQLAKLLRARGIKKFDNNEGFLYTTLHRLELKGYLAANWNEKGEKRYQLNRRGKRLLARRERNVIKQGDLKLWLEVTANE</sequence>
<feature type="domain" description="Transcription regulator PadR N-terminal" evidence="1">
    <location>
        <begin position="48"/>
        <end position="116"/>
    </location>
</feature>
<dbReference type="STRING" id="482461.SAMN05216244_1353"/>
<accession>A0A1G9PAI7</accession>
<evidence type="ECO:0000313" key="2">
    <source>
        <dbReference type="EMBL" id="SDL95769.1"/>
    </source>
</evidence>
<dbReference type="AlphaFoldDB" id="A0A1G9PAI7"/>
<name>A0A1G9PAI7_9BACI</name>
<dbReference type="Gene3D" id="1.10.10.10">
    <property type="entry name" value="Winged helix-like DNA-binding domain superfamily/Winged helix DNA-binding domain"/>
    <property type="match status" value="1"/>
</dbReference>
<dbReference type="EMBL" id="FNHF01000001">
    <property type="protein sequence ID" value="SDL95769.1"/>
    <property type="molecule type" value="Genomic_DNA"/>
</dbReference>
<keyword evidence="3" id="KW-1185">Reference proteome</keyword>
<dbReference type="OrthoDB" id="2440228at2"/>
<evidence type="ECO:0000313" key="3">
    <source>
        <dbReference type="Proteomes" id="UP000182347"/>
    </source>
</evidence>
<dbReference type="RefSeq" id="WP_074598022.1">
    <property type="nucleotide sequence ID" value="NZ_FNHF01000001.1"/>
</dbReference>
<dbReference type="Proteomes" id="UP000182347">
    <property type="component" value="Unassembled WGS sequence"/>
</dbReference>
<dbReference type="InterPro" id="IPR036388">
    <property type="entry name" value="WH-like_DNA-bd_sf"/>
</dbReference>
<dbReference type="InterPro" id="IPR036390">
    <property type="entry name" value="WH_DNA-bd_sf"/>
</dbReference>
<dbReference type="NCBIfam" id="NF006931">
    <property type="entry name" value="PRK09416.1"/>
    <property type="match status" value="1"/>
</dbReference>
<organism evidence="2 3">
    <name type="scientific">Sediminibacillus halophilus</name>
    <dbReference type="NCBI Taxonomy" id="482461"/>
    <lineage>
        <taxon>Bacteria</taxon>
        <taxon>Bacillati</taxon>
        <taxon>Bacillota</taxon>
        <taxon>Bacilli</taxon>
        <taxon>Bacillales</taxon>
        <taxon>Bacillaceae</taxon>
        <taxon>Sediminibacillus</taxon>
    </lineage>
</organism>
<evidence type="ECO:0000259" key="1">
    <source>
        <dbReference type="Pfam" id="PF03551"/>
    </source>
</evidence>
<protein>
    <submittedName>
        <fullName evidence="2">Transcriptional regulator PadR-like family protein</fullName>
    </submittedName>
</protein>
<reference evidence="3" key="1">
    <citation type="submission" date="2016-10" db="EMBL/GenBank/DDBJ databases">
        <authorList>
            <person name="Varghese N."/>
            <person name="Submissions S."/>
        </authorList>
    </citation>
    <scope>NUCLEOTIDE SEQUENCE [LARGE SCALE GENOMIC DNA]</scope>
    <source>
        <strain evidence="3">CGMCC 1.6199</strain>
    </source>
</reference>
<gene>
    <name evidence="2" type="ORF">SAMN05216244_1353</name>
</gene>
<proteinExistence type="predicted"/>
<dbReference type="InterPro" id="IPR005149">
    <property type="entry name" value="Tscrpt_reg_PadR_N"/>
</dbReference>